<keyword evidence="4" id="KW-0809">Transit peptide</keyword>
<dbReference type="InterPro" id="IPR036870">
    <property type="entry name" value="Ribosomal_bS18_sf"/>
</dbReference>
<dbReference type="FunFam" id="4.10.640.10:FF:000008">
    <property type="entry name" value="28S ribosomal protein S18b, mitochondrial"/>
    <property type="match status" value="1"/>
</dbReference>
<evidence type="ECO:0000256" key="8">
    <source>
        <dbReference type="ARBA" id="ARBA00032055"/>
    </source>
</evidence>
<sequence length="210" mass="24162">MASFLKLRQVLRADILQKISVRNLSRGSVLFEEEDEGNEVSESPEGKSENIHPSKDRRKPMPVETSIRYLASEAYKETYGSAPVWKPYRRNHKGAFPPQKTRKTCIRQGIITTGNACPICRDEYLVLDHRNTSLLNQFISEFNGEIISYKKTGICQKQHKQLLIAVHRAKDYGTITFDVPQRKYNYSDWYKPDASSKSPELSPKTIQEHS</sequence>
<dbReference type="OrthoDB" id="21463at2759"/>
<dbReference type="InterPro" id="IPR040054">
    <property type="entry name" value="MRPS18B"/>
</dbReference>
<dbReference type="CTD" id="28973"/>
<dbReference type="GeneID" id="105267329"/>
<organism evidence="12 13">
    <name type="scientific">Fopius arisanus</name>
    <dbReference type="NCBI Taxonomy" id="64838"/>
    <lineage>
        <taxon>Eukaryota</taxon>
        <taxon>Metazoa</taxon>
        <taxon>Ecdysozoa</taxon>
        <taxon>Arthropoda</taxon>
        <taxon>Hexapoda</taxon>
        <taxon>Insecta</taxon>
        <taxon>Pterygota</taxon>
        <taxon>Neoptera</taxon>
        <taxon>Endopterygota</taxon>
        <taxon>Hymenoptera</taxon>
        <taxon>Apocrita</taxon>
        <taxon>Ichneumonoidea</taxon>
        <taxon>Braconidae</taxon>
        <taxon>Opiinae</taxon>
        <taxon>Fopius</taxon>
    </lineage>
</organism>
<dbReference type="RefSeq" id="XP_011304412.1">
    <property type="nucleotide sequence ID" value="XM_011306110.1"/>
</dbReference>
<feature type="compositionally biased region" description="Basic and acidic residues" evidence="11">
    <location>
        <begin position="44"/>
        <end position="54"/>
    </location>
</feature>
<protein>
    <recommendedName>
        <fullName evidence="9">Small ribosomal subunit protein mS40</fullName>
    </recommendedName>
    <alternativeName>
        <fullName evidence="8">28S ribosomal protein S18-2, mitochondrial</fullName>
    </alternativeName>
    <alternativeName>
        <fullName evidence="10">28S ribosomal protein S18b, mitochondrial</fullName>
    </alternativeName>
</protein>
<dbReference type="GO" id="GO:0032543">
    <property type="term" value="P:mitochondrial translation"/>
    <property type="evidence" value="ECO:0007669"/>
    <property type="project" value="InterPro"/>
</dbReference>
<dbReference type="SUPFAM" id="SSF46911">
    <property type="entry name" value="Ribosomal protein S18"/>
    <property type="match status" value="1"/>
</dbReference>
<dbReference type="KEGG" id="fas:105267329"/>
<keyword evidence="6" id="KW-0496">Mitochondrion</keyword>
<name>A0A9R1T7K7_9HYME</name>
<dbReference type="PANTHER" id="PTHR13329">
    <property type="entry name" value="MITOCHONDRIAL RIBOSOMAL PROTEIN S18B"/>
    <property type="match status" value="1"/>
</dbReference>
<dbReference type="Proteomes" id="UP000694866">
    <property type="component" value="Unplaced"/>
</dbReference>
<comment type="similarity">
    <text evidence="2">Belongs to the bacterial ribosomal protein bS18 family. Mitochondrion-specific ribosomal protein mS40 subfamily.</text>
</comment>
<evidence type="ECO:0000256" key="6">
    <source>
        <dbReference type="ARBA" id="ARBA00023128"/>
    </source>
</evidence>
<keyword evidence="7" id="KW-0687">Ribonucleoprotein</keyword>
<reference evidence="13" key="1">
    <citation type="submission" date="2025-08" db="UniProtKB">
        <authorList>
            <consortium name="RefSeq"/>
        </authorList>
    </citation>
    <scope>IDENTIFICATION</scope>
    <source>
        <strain evidence="13">USDA-PBARC FA_bdor</strain>
        <tissue evidence="13">Whole organism</tissue>
    </source>
</reference>
<comment type="subcellular location">
    <subcellularLocation>
        <location evidence="1">Mitochondrion</location>
    </subcellularLocation>
</comment>
<gene>
    <name evidence="13" type="primary">mRpS18B</name>
</gene>
<evidence type="ECO:0000256" key="1">
    <source>
        <dbReference type="ARBA" id="ARBA00004173"/>
    </source>
</evidence>
<keyword evidence="5 13" id="KW-0689">Ribosomal protein</keyword>
<evidence type="ECO:0000256" key="7">
    <source>
        <dbReference type="ARBA" id="ARBA00023274"/>
    </source>
</evidence>
<keyword evidence="12" id="KW-1185">Reference proteome</keyword>
<keyword evidence="3" id="KW-0597">Phosphoprotein</keyword>
<evidence type="ECO:0000256" key="11">
    <source>
        <dbReference type="SAM" id="MobiDB-lite"/>
    </source>
</evidence>
<feature type="region of interest" description="Disordered" evidence="11">
    <location>
        <begin position="191"/>
        <end position="210"/>
    </location>
</feature>
<accession>A0A9R1T7K7</accession>
<evidence type="ECO:0000256" key="3">
    <source>
        <dbReference type="ARBA" id="ARBA00022553"/>
    </source>
</evidence>
<dbReference type="AlphaFoldDB" id="A0A9R1T7K7"/>
<dbReference type="InterPro" id="IPR001648">
    <property type="entry name" value="Ribosomal_bS18"/>
</dbReference>
<evidence type="ECO:0000256" key="5">
    <source>
        <dbReference type="ARBA" id="ARBA00022980"/>
    </source>
</evidence>
<dbReference type="PANTHER" id="PTHR13329:SF2">
    <property type="entry name" value="SMALL RIBOSOMAL SUBUNIT PROTEIN MS40"/>
    <property type="match status" value="1"/>
</dbReference>
<feature type="region of interest" description="Disordered" evidence="11">
    <location>
        <begin position="32"/>
        <end position="60"/>
    </location>
</feature>
<evidence type="ECO:0000313" key="12">
    <source>
        <dbReference type="Proteomes" id="UP000694866"/>
    </source>
</evidence>
<dbReference type="Pfam" id="PF01084">
    <property type="entry name" value="Ribosomal_S18"/>
    <property type="match status" value="1"/>
</dbReference>
<evidence type="ECO:0000256" key="10">
    <source>
        <dbReference type="ARBA" id="ARBA00035515"/>
    </source>
</evidence>
<evidence type="ECO:0000256" key="2">
    <source>
        <dbReference type="ARBA" id="ARBA00006136"/>
    </source>
</evidence>
<dbReference type="GO" id="GO:0003735">
    <property type="term" value="F:structural constituent of ribosome"/>
    <property type="evidence" value="ECO:0007669"/>
    <property type="project" value="InterPro"/>
</dbReference>
<evidence type="ECO:0000256" key="4">
    <source>
        <dbReference type="ARBA" id="ARBA00022946"/>
    </source>
</evidence>
<dbReference type="Gene3D" id="4.10.640.10">
    <property type="entry name" value="Ribosomal protein S18"/>
    <property type="match status" value="1"/>
</dbReference>
<dbReference type="GO" id="GO:0005763">
    <property type="term" value="C:mitochondrial small ribosomal subunit"/>
    <property type="evidence" value="ECO:0007669"/>
    <property type="project" value="UniProtKB-ARBA"/>
</dbReference>
<proteinExistence type="inferred from homology"/>
<evidence type="ECO:0000313" key="13">
    <source>
        <dbReference type="RefSeq" id="XP_011304412.1"/>
    </source>
</evidence>
<evidence type="ECO:0000256" key="9">
    <source>
        <dbReference type="ARBA" id="ARBA00035130"/>
    </source>
</evidence>